<dbReference type="Proteomes" id="UP000636505">
    <property type="component" value="Unassembled WGS sequence"/>
</dbReference>
<proteinExistence type="predicted"/>
<feature type="signal peptide" evidence="2">
    <location>
        <begin position="1"/>
        <end position="26"/>
    </location>
</feature>
<dbReference type="InterPro" id="IPR028096">
    <property type="entry name" value="EfeO_Cupredoxin"/>
</dbReference>
<name>A0A8J7B095_9CYAN</name>
<feature type="domain" description="EfeO-type cupredoxin-like" evidence="3">
    <location>
        <begin position="61"/>
        <end position="164"/>
    </location>
</feature>
<dbReference type="EMBL" id="JADEXG010000067">
    <property type="protein sequence ID" value="MBE9079782.1"/>
    <property type="molecule type" value="Genomic_DNA"/>
</dbReference>
<evidence type="ECO:0000313" key="5">
    <source>
        <dbReference type="Proteomes" id="UP000636505"/>
    </source>
</evidence>
<keyword evidence="5" id="KW-1185">Reference proteome</keyword>
<dbReference type="InterPro" id="IPR008972">
    <property type="entry name" value="Cupredoxin"/>
</dbReference>
<sequence>MKLRSCLLSSMLGVSLLLGIAHTAKAQISDAGTSEFRRIEQPLGVKAGIVAAGAGLIGLELWWFLFSKTKVQTAQVDEGVQTVEVAVDGGYSPNQIVVQAGQPVKLTFLRKDRSSCLEQVIFPDFNRSVDLPLNQKRTVEVTPKEAGSYPFHCGMNMFRGTLTVEDSSKPEAS</sequence>
<keyword evidence="1" id="KW-0812">Transmembrane</keyword>
<dbReference type="AlphaFoldDB" id="A0A8J7B095"/>
<organism evidence="4 5">
    <name type="scientific">Vasconcelosia minhoensis LEGE 07310</name>
    <dbReference type="NCBI Taxonomy" id="915328"/>
    <lineage>
        <taxon>Bacteria</taxon>
        <taxon>Bacillati</taxon>
        <taxon>Cyanobacteriota</taxon>
        <taxon>Cyanophyceae</taxon>
        <taxon>Nodosilineales</taxon>
        <taxon>Cymatolegaceae</taxon>
        <taxon>Vasconcelosia</taxon>
        <taxon>Vasconcelosia minhoensis</taxon>
    </lineage>
</organism>
<gene>
    <name evidence="4" type="ORF">IQ241_21220</name>
</gene>
<dbReference type="SUPFAM" id="SSF49503">
    <property type="entry name" value="Cupredoxins"/>
    <property type="match status" value="1"/>
</dbReference>
<comment type="caution">
    <text evidence="4">The sequence shown here is derived from an EMBL/GenBank/DDBJ whole genome shotgun (WGS) entry which is preliminary data.</text>
</comment>
<feature type="transmembrane region" description="Helical" evidence="1">
    <location>
        <begin position="47"/>
        <end position="66"/>
    </location>
</feature>
<keyword evidence="1" id="KW-0472">Membrane</keyword>
<keyword evidence="1" id="KW-1133">Transmembrane helix</keyword>
<reference evidence="4" key="1">
    <citation type="submission" date="2020-10" db="EMBL/GenBank/DDBJ databases">
        <authorList>
            <person name="Castelo-Branco R."/>
            <person name="Eusebio N."/>
            <person name="Adriana R."/>
            <person name="Vieira A."/>
            <person name="Brugerolle De Fraissinette N."/>
            <person name="Rezende De Castro R."/>
            <person name="Schneider M.P."/>
            <person name="Vasconcelos V."/>
            <person name="Leao P.N."/>
        </authorList>
    </citation>
    <scope>NUCLEOTIDE SEQUENCE</scope>
    <source>
        <strain evidence="4">LEGE 07310</strain>
    </source>
</reference>
<feature type="chain" id="PRO_5035303518" evidence="2">
    <location>
        <begin position="27"/>
        <end position="173"/>
    </location>
</feature>
<evidence type="ECO:0000313" key="4">
    <source>
        <dbReference type="EMBL" id="MBE9079782.1"/>
    </source>
</evidence>
<evidence type="ECO:0000256" key="2">
    <source>
        <dbReference type="SAM" id="SignalP"/>
    </source>
</evidence>
<protein>
    <submittedName>
        <fullName evidence="4">Cupredoxin domain-containing protein</fullName>
    </submittedName>
</protein>
<keyword evidence="2" id="KW-0732">Signal</keyword>
<dbReference type="Gene3D" id="2.60.40.420">
    <property type="entry name" value="Cupredoxins - blue copper proteins"/>
    <property type="match status" value="1"/>
</dbReference>
<dbReference type="Pfam" id="PF13473">
    <property type="entry name" value="Cupredoxin_1"/>
    <property type="match status" value="1"/>
</dbReference>
<evidence type="ECO:0000256" key="1">
    <source>
        <dbReference type="SAM" id="Phobius"/>
    </source>
</evidence>
<evidence type="ECO:0000259" key="3">
    <source>
        <dbReference type="Pfam" id="PF13473"/>
    </source>
</evidence>
<accession>A0A8J7B095</accession>
<dbReference type="RefSeq" id="WP_193911078.1">
    <property type="nucleotide sequence ID" value="NZ_JADEXG010000067.1"/>
</dbReference>